<sequence>MVRPPNRRAGGKTPLSAGSDGDDEKPAAGGRNVRGKGQVRNRIGMRPRFVGRLGPADVVTAGNAALGFVAAVLTAVDVHLAAKVILLAAMADGLDGVVARRYGGTDAGPYLDSLADVASFGVAPALLVVAVVREMWGFDRVRVVAGVGVAALFVAAAVVRLALYTAYDSGSDETIGVPTTLAATILSAGVLVGFVEPMLLVGLSAIMAALMLSDVCYPDLHAQDALVMGAVQGLAIVCSGTVGEGFSFGLLFLALGYLFLGPRFYWG</sequence>
<evidence type="ECO:0000256" key="3">
    <source>
        <dbReference type="SAM" id="MobiDB-lite"/>
    </source>
</evidence>
<keyword evidence="4" id="KW-1133">Transmembrane helix</keyword>
<dbReference type="Gene3D" id="1.20.120.1760">
    <property type="match status" value="1"/>
</dbReference>
<evidence type="ECO:0000313" key="6">
    <source>
        <dbReference type="Proteomes" id="UP000198902"/>
    </source>
</evidence>
<feature type="region of interest" description="Disordered" evidence="3">
    <location>
        <begin position="1"/>
        <end position="37"/>
    </location>
</feature>
<keyword evidence="4" id="KW-0472">Membrane</keyword>
<comment type="similarity">
    <text evidence="2">Belongs to the CDP-alcohol phosphatidyltransferase class-I family.</text>
</comment>
<gene>
    <name evidence="5" type="ORF">BN996_01849</name>
</gene>
<dbReference type="AlphaFoldDB" id="A0A0D6JRC2"/>
<feature type="compositionally biased region" description="Basic residues" evidence="3">
    <location>
        <begin position="1"/>
        <end position="10"/>
    </location>
</feature>
<dbReference type="NCBIfam" id="NF038086">
    <property type="entry name" value="anchor_synt_A"/>
    <property type="match status" value="1"/>
</dbReference>
<reference evidence="6" key="1">
    <citation type="submission" date="2015-03" db="EMBL/GenBank/DDBJ databases">
        <authorList>
            <person name="Urmite Genomes"/>
        </authorList>
    </citation>
    <scope>NUCLEOTIDE SEQUENCE [LARGE SCALE GENOMIC DNA]</scope>
    <source>
        <strain evidence="6">Arc-Hr</strain>
    </source>
</reference>
<protein>
    <submittedName>
        <fullName evidence="5">CDP-alcohol phosphatidyltransferase</fullName>
    </submittedName>
</protein>
<accession>A0A0D6JRC2</accession>
<evidence type="ECO:0000256" key="4">
    <source>
        <dbReference type="SAM" id="Phobius"/>
    </source>
</evidence>
<feature type="transmembrane region" description="Helical" evidence="4">
    <location>
        <begin position="65"/>
        <end position="90"/>
    </location>
</feature>
<evidence type="ECO:0000256" key="2">
    <source>
        <dbReference type="RuleBase" id="RU003750"/>
    </source>
</evidence>
<dbReference type="PROSITE" id="PS00379">
    <property type="entry name" value="CDP_ALCOHOL_P_TRANSF"/>
    <property type="match status" value="1"/>
</dbReference>
<dbReference type="InterPro" id="IPR043130">
    <property type="entry name" value="CDP-OH_PTrfase_TM_dom"/>
</dbReference>
<dbReference type="Proteomes" id="UP000198902">
    <property type="component" value="Unassembled WGS sequence"/>
</dbReference>
<dbReference type="GO" id="GO:0016020">
    <property type="term" value="C:membrane"/>
    <property type="evidence" value="ECO:0007669"/>
    <property type="project" value="InterPro"/>
</dbReference>
<keyword evidence="1 2" id="KW-0808">Transferase</keyword>
<dbReference type="GO" id="GO:0008654">
    <property type="term" value="P:phospholipid biosynthetic process"/>
    <property type="evidence" value="ECO:0007669"/>
    <property type="project" value="InterPro"/>
</dbReference>
<evidence type="ECO:0000256" key="1">
    <source>
        <dbReference type="ARBA" id="ARBA00022679"/>
    </source>
</evidence>
<dbReference type="InterPro" id="IPR048254">
    <property type="entry name" value="CDP_ALCOHOL_P_TRANSF_CS"/>
</dbReference>
<dbReference type="Pfam" id="PF01066">
    <property type="entry name" value="CDP-OH_P_transf"/>
    <property type="match status" value="1"/>
</dbReference>
<name>A0A0D6JRC2_9EURY</name>
<organism evidence="5 6">
    <name type="scientific">Haloferax massiliensis</name>
    <dbReference type="NCBI Taxonomy" id="1476858"/>
    <lineage>
        <taxon>Archaea</taxon>
        <taxon>Methanobacteriati</taxon>
        <taxon>Methanobacteriota</taxon>
        <taxon>Stenosarchaea group</taxon>
        <taxon>Halobacteria</taxon>
        <taxon>Halobacteriales</taxon>
        <taxon>Haloferacaceae</taxon>
        <taxon>Haloferax</taxon>
    </lineage>
</organism>
<proteinExistence type="inferred from homology"/>
<evidence type="ECO:0000313" key="5">
    <source>
        <dbReference type="EMBL" id="CQR50369.1"/>
    </source>
</evidence>
<feature type="transmembrane region" description="Helical" evidence="4">
    <location>
        <begin position="183"/>
        <end position="213"/>
    </location>
</feature>
<dbReference type="EMBL" id="CSTE01000002">
    <property type="protein sequence ID" value="CQR50369.1"/>
    <property type="molecule type" value="Genomic_DNA"/>
</dbReference>
<feature type="transmembrane region" description="Helical" evidence="4">
    <location>
        <begin position="110"/>
        <end position="131"/>
    </location>
</feature>
<dbReference type="GO" id="GO:0016780">
    <property type="term" value="F:phosphotransferase activity, for other substituted phosphate groups"/>
    <property type="evidence" value="ECO:0007669"/>
    <property type="project" value="InterPro"/>
</dbReference>
<keyword evidence="6" id="KW-1185">Reference proteome</keyword>
<dbReference type="InterPro" id="IPR000462">
    <property type="entry name" value="CDP-OH_P_trans"/>
</dbReference>
<feature type="transmembrane region" description="Helical" evidence="4">
    <location>
        <begin position="143"/>
        <end position="163"/>
    </location>
</feature>
<keyword evidence="4" id="KW-0812">Transmembrane</keyword>